<dbReference type="PRINTS" id="PR01609">
    <property type="entry name" value="CD36FAMILY"/>
</dbReference>
<dbReference type="PANTHER" id="PTHR11923:SF114">
    <property type="entry name" value="FI02050P-RELATED"/>
    <property type="match status" value="1"/>
</dbReference>
<evidence type="ECO:0000313" key="11">
    <source>
        <dbReference type="EMBL" id="KAJ8969586.1"/>
    </source>
</evidence>
<comment type="caution">
    <text evidence="11">The sequence shown here is derived from an EMBL/GenBank/DDBJ whole genome shotgun (WGS) entry which is preliminary data.</text>
</comment>
<evidence type="ECO:0000256" key="6">
    <source>
        <dbReference type="ARBA" id="ARBA00023136"/>
    </source>
</evidence>
<comment type="similarity">
    <text evidence="2">Belongs to the CD36 family.</text>
</comment>
<protein>
    <recommendedName>
        <fullName evidence="13">Protein croquemort</fullName>
    </recommendedName>
</protein>
<evidence type="ECO:0008006" key="13">
    <source>
        <dbReference type="Google" id="ProtNLM"/>
    </source>
</evidence>
<evidence type="ECO:0000256" key="8">
    <source>
        <dbReference type="ARBA" id="ARBA00023170"/>
    </source>
</evidence>
<keyword evidence="7" id="KW-1015">Disulfide bond</keyword>
<keyword evidence="8" id="KW-0675">Receptor</keyword>
<sequence>MHRIMNFVYIYMINMICCTAKCQKWTTFSLAGVFVILGILLVILWDLCLLGWFHGYVNHELSLSNNKTKGYNMWKETPVPMYLQFYLFNWTNPHEIKNASSKPNFIEHGPYTYYEHHIRENITFNNNNTVTFYTKRVWTFLPEQSVGSLDDNITTLNPVVVTVGKIVKNKHVLVKKAVNFLLEEKKVKLAITKTVRQFIFDGYEDPMLDLVHKLNITGFHVPFSKFGWFAERNGSVTYDGIFNIFTGADDIQKLGVLNTWNYQNNISYLRDSCAKINGTTGEIWYPPGNNETVVLFTSDLCSSLELKRNGDYYVHGVVGNKYIGTKKIFDNGTLYPEMKCFVPEDISQQASGIRDVSQCKFGAPAFVSYAHFYLADPSYREAISGMNPSADKHQMFLVLEPNTGMPLKVEAKLQLNLKMEPVEDISLLTGIKSTIMPAFLVHADSNDV</sequence>
<dbReference type="InterPro" id="IPR002159">
    <property type="entry name" value="CD36_fam"/>
</dbReference>
<gene>
    <name evidence="11" type="ORF">NQ317_011310</name>
</gene>
<feature type="transmembrane region" description="Helical" evidence="10">
    <location>
        <begin position="30"/>
        <end position="53"/>
    </location>
</feature>
<reference evidence="11" key="1">
    <citation type="journal article" date="2023" name="Insect Mol. Biol.">
        <title>Genome sequencing provides insights into the evolution of gene families encoding plant cell wall-degrading enzymes in longhorned beetles.</title>
        <authorList>
            <person name="Shin N.R."/>
            <person name="Okamura Y."/>
            <person name="Kirsch R."/>
            <person name="Pauchet Y."/>
        </authorList>
    </citation>
    <scope>NUCLEOTIDE SEQUENCE</scope>
    <source>
        <strain evidence="11">MMC_N1</strain>
    </source>
</reference>
<dbReference type="PRINTS" id="PR01610">
    <property type="entry name" value="CD36ANTIGEN"/>
</dbReference>
<evidence type="ECO:0000313" key="12">
    <source>
        <dbReference type="Proteomes" id="UP001162164"/>
    </source>
</evidence>
<dbReference type="Pfam" id="PF01130">
    <property type="entry name" value="CD36"/>
    <property type="match status" value="1"/>
</dbReference>
<dbReference type="InterPro" id="IPR005428">
    <property type="entry name" value="CD36/SCARB1/SNMP1"/>
</dbReference>
<evidence type="ECO:0000256" key="3">
    <source>
        <dbReference type="ARBA" id="ARBA00022475"/>
    </source>
</evidence>
<evidence type="ECO:0000256" key="4">
    <source>
        <dbReference type="ARBA" id="ARBA00022692"/>
    </source>
</evidence>
<organism evidence="11 12">
    <name type="scientific">Molorchus minor</name>
    <dbReference type="NCBI Taxonomy" id="1323400"/>
    <lineage>
        <taxon>Eukaryota</taxon>
        <taxon>Metazoa</taxon>
        <taxon>Ecdysozoa</taxon>
        <taxon>Arthropoda</taxon>
        <taxon>Hexapoda</taxon>
        <taxon>Insecta</taxon>
        <taxon>Pterygota</taxon>
        <taxon>Neoptera</taxon>
        <taxon>Endopterygota</taxon>
        <taxon>Coleoptera</taxon>
        <taxon>Polyphaga</taxon>
        <taxon>Cucujiformia</taxon>
        <taxon>Chrysomeloidea</taxon>
        <taxon>Cerambycidae</taxon>
        <taxon>Lamiinae</taxon>
        <taxon>Monochamini</taxon>
        <taxon>Molorchus</taxon>
    </lineage>
</organism>
<name>A0ABQ9IZ89_9CUCU</name>
<keyword evidence="4 10" id="KW-0812">Transmembrane</keyword>
<comment type="subcellular location">
    <subcellularLocation>
        <location evidence="1">Cell membrane</location>
        <topology evidence="1">Multi-pass membrane protein</topology>
    </subcellularLocation>
</comment>
<dbReference type="EMBL" id="JAPWTJ010001771">
    <property type="protein sequence ID" value="KAJ8969586.1"/>
    <property type="molecule type" value="Genomic_DNA"/>
</dbReference>
<evidence type="ECO:0000256" key="10">
    <source>
        <dbReference type="SAM" id="Phobius"/>
    </source>
</evidence>
<evidence type="ECO:0000256" key="2">
    <source>
        <dbReference type="ARBA" id="ARBA00010532"/>
    </source>
</evidence>
<proteinExistence type="inferred from homology"/>
<accession>A0ABQ9IZ89</accession>
<keyword evidence="12" id="KW-1185">Reference proteome</keyword>
<evidence type="ECO:0000256" key="9">
    <source>
        <dbReference type="ARBA" id="ARBA00023180"/>
    </source>
</evidence>
<evidence type="ECO:0000256" key="5">
    <source>
        <dbReference type="ARBA" id="ARBA00022989"/>
    </source>
</evidence>
<dbReference type="PANTHER" id="PTHR11923">
    <property type="entry name" value="SCAVENGER RECEPTOR CLASS B TYPE-1 SR-B1"/>
    <property type="match status" value="1"/>
</dbReference>
<keyword evidence="9" id="KW-0325">Glycoprotein</keyword>
<keyword evidence="3" id="KW-1003">Cell membrane</keyword>
<evidence type="ECO:0000256" key="1">
    <source>
        <dbReference type="ARBA" id="ARBA00004651"/>
    </source>
</evidence>
<keyword evidence="6 10" id="KW-0472">Membrane</keyword>
<keyword evidence="5 10" id="KW-1133">Transmembrane helix</keyword>
<evidence type="ECO:0000256" key="7">
    <source>
        <dbReference type="ARBA" id="ARBA00023157"/>
    </source>
</evidence>
<dbReference type="Proteomes" id="UP001162164">
    <property type="component" value="Unassembled WGS sequence"/>
</dbReference>